<feature type="domain" description="AMP-dependent synthetase/ligase" evidence="2">
    <location>
        <begin position="46"/>
        <end position="425"/>
    </location>
</feature>
<sequence>MLQPTSSNSGIALRLADFATLGDALDYAATGDTGLNFYSARKGLVETLPYAELRQRALDLAGRLLGSGLVAGDRVAMVAETDADFATTFFACQYAGLLPAPLPLPVAFGGKDGYIDHIRRIALVCGASAIFCPNSLSDWIKQSAQTLDLVWSGSLDDFLSENTKTLDLPDIDPEGLSYLQFSSGTTRFPLGVEITHKAFMANASAIAKYGLGITAGDRTCSWLPFYHDMGLVGFLLTPVVTQMSNDLLPTRDFARRPLMWLSMISDNKATLAFTPSFGFDLCTRRAAKANLDHLDLSHWRVAGIGGDMIRVGVLERFIERFAETGFKKTTPLPSYGMAETTLAISFVPVGQGIRYDRVDLNRLDREKLAVLVDKDSDVPAREFVLCGPVLPGHQMQVRDDSGKVLGEAQVGRIYVAGPSLMRKYFGNAGETACVMSKDGWLDTGDLGYFRDDQIVITGRAKDLILINGRNVWPQDLEWSAESSVDGLRSGDVAAFSIDDGGQEEVVLLVQTRVSDPKRRSSLLKGIEGLVNAEYGLTTQVVAVPPHSLPQTSSGKLSRSKARKMYLEGTFEALRRERSSTVN</sequence>
<dbReference type="InterPro" id="IPR040097">
    <property type="entry name" value="FAAL/FAAC"/>
</dbReference>
<dbReference type="GO" id="GO:0016874">
    <property type="term" value="F:ligase activity"/>
    <property type="evidence" value="ECO:0007669"/>
    <property type="project" value="UniProtKB-KW"/>
</dbReference>
<dbReference type="Gene3D" id="3.30.300.30">
    <property type="match status" value="1"/>
</dbReference>
<keyword evidence="3" id="KW-0808">Transferase</keyword>
<dbReference type="PANTHER" id="PTHR22754">
    <property type="entry name" value="DISCO-INTERACTING PROTEIN 2 DIP2 -RELATED"/>
    <property type="match status" value="1"/>
</dbReference>
<dbReference type="EMBL" id="UOEE01000334">
    <property type="protein sequence ID" value="VAW02158.1"/>
    <property type="molecule type" value="Genomic_DNA"/>
</dbReference>
<reference evidence="3" key="1">
    <citation type="submission" date="2018-06" db="EMBL/GenBank/DDBJ databases">
        <authorList>
            <person name="Zhirakovskaya E."/>
        </authorList>
    </citation>
    <scope>NUCLEOTIDE SEQUENCE</scope>
</reference>
<dbReference type="Pfam" id="PF00501">
    <property type="entry name" value="AMP-binding"/>
    <property type="match status" value="1"/>
</dbReference>
<proteinExistence type="predicted"/>
<organism evidence="3">
    <name type="scientific">hydrothermal vent metagenome</name>
    <dbReference type="NCBI Taxonomy" id="652676"/>
    <lineage>
        <taxon>unclassified sequences</taxon>
        <taxon>metagenomes</taxon>
        <taxon>ecological metagenomes</taxon>
    </lineage>
</organism>
<evidence type="ECO:0000256" key="1">
    <source>
        <dbReference type="ARBA" id="ARBA00022598"/>
    </source>
</evidence>
<protein>
    <submittedName>
        <fullName evidence="3">AMP-binding enzyme, associated with serine palmitoyltransferase</fullName>
    </submittedName>
</protein>
<dbReference type="SUPFAM" id="SSF56801">
    <property type="entry name" value="Acetyl-CoA synthetase-like"/>
    <property type="match status" value="1"/>
</dbReference>
<evidence type="ECO:0000259" key="2">
    <source>
        <dbReference type="Pfam" id="PF00501"/>
    </source>
</evidence>
<dbReference type="InterPro" id="IPR000873">
    <property type="entry name" value="AMP-dep_synth/lig_dom"/>
</dbReference>
<dbReference type="AlphaFoldDB" id="A0A3B0SAN8"/>
<dbReference type="InterPro" id="IPR042099">
    <property type="entry name" value="ANL_N_sf"/>
</dbReference>
<name>A0A3B0SAN8_9ZZZZ</name>
<dbReference type="InterPro" id="IPR045851">
    <property type="entry name" value="AMP-bd_C_sf"/>
</dbReference>
<dbReference type="GO" id="GO:0005886">
    <property type="term" value="C:plasma membrane"/>
    <property type="evidence" value="ECO:0007669"/>
    <property type="project" value="TreeGrafter"/>
</dbReference>
<dbReference type="GO" id="GO:0006633">
    <property type="term" value="P:fatty acid biosynthetic process"/>
    <property type="evidence" value="ECO:0007669"/>
    <property type="project" value="TreeGrafter"/>
</dbReference>
<keyword evidence="1" id="KW-0436">Ligase</keyword>
<dbReference type="NCBIfam" id="NF006624">
    <property type="entry name" value="PRK09192.1"/>
    <property type="match status" value="1"/>
</dbReference>
<dbReference type="GO" id="GO:0070566">
    <property type="term" value="F:adenylyltransferase activity"/>
    <property type="evidence" value="ECO:0007669"/>
    <property type="project" value="TreeGrafter"/>
</dbReference>
<dbReference type="PANTHER" id="PTHR22754:SF32">
    <property type="entry name" value="DISCO-INTERACTING PROTEIN 2"/>
    <property type="match status" value="1"/>
</dbReference>
<dbReference type="Gene3D" id="3.40.50.12780">
    <property type="entry name" value="N-terminal domain of ligase-like"/>
    <property type="match status" value="1"/>
</dbReference>
<evidence type="ECO:0000313" key="3">
    <source>
        <dbReference type="EMBL" id="VAW02158.1"/>
    </source>
</evidence>
<dbReference type="CDD" id="cd05931">
    <property type="entry name" value="FAAL"/>
    <property type="match status" value="1"/>
</dbReference>
<gene>
    <name evidence="3" type="ORF">MNBD_ALPHA06-370</name>
</gene>
<accession>A0A3B0SAN8</accession>